<gene>
    <name evidence="3" type="ORF">FHR04_09860</name>
    <name evidence="2" type="ORF">HNQ04_001788</name>
</gene>
<dbReference type="InterPro" id="IPR001279">
    <property type="entry name" value="Metallo-B-lactamas"/>
</dbReference>
<dbReference type="SMART" id="SM00849">
    <property type="entry name" value="Lactamase_B"/>
    <property type="match status" value="1"/>
</dbReference>
<dbReference type="EMBL" id="JACHEW010000007">
    <property type="protein sequence ID" value="MBB6016537.1"/>
    <property type="molecule type" value="Genomic_DNA"/>
</dbReference>
<dbReference type="AlphaFoldDB" id="A0A5C4Y7X5"/>
<comment type="caution">
    <text evidence="3">The sequence shown here is derived from an EMBL/GenBank/DDBJ whole genome shotgun (WGS) entry which is preliminary data.</text>
</comment>
<keyword evidence="3" id="KW-0378">Hydrolase</keyword>
<evidence type="ECO:0000313" key="3">
    <source>
        <dbReference type="EMBL" id="TNM71131.1"/>
    </source>
</evidence>
<feature type="domain" description="Metallo-beta-lactamase" evidence="1">
    <location>
        <begin position="18"/>
        <end position="192"/>
    </location>
</feature>
<dbReference type="OrthoDB" id="9802248at2"/>
<dbReference type="Proteomes" id="UP000629870">
    <property type="component" value="Unassembled WGS sequence"/>
</dbReference>
<evidence type="ECO:0000313" key="5">
    <source>
        <dbReference type="Proteomes" id="UP000629870"/>
    </source>
</evidence>
<accession>A0A5C4Y7X5</accession>
<sequence length="246" mass="26581">MSRPVQDLPPLRHAQFGVINSYLVPEADGFTLIDAGVSGLERHVQAVVNRTGRTLRRVVMTHTHPDHIGSVDALKEAFPDLEVLVGAGDAEQMARHGVRATPARLLRGGDSIGSLRVLDTPGHSPGHLAFFDERDGTLYAGDTFVGIPSLRVASVVNALFPLPSIGTEDLARTVRSARELLDVPARFLAPGHGRVLREPLPAMRRAVERAENNTPPHPLMLRLAAAISRRSGIPAELADVGRWPTK</sequence>
<name>A0A5C4Y7X5_9DEIO</name>
<organism evidence="3 4">
    <name type="scientific">Deinococcus radiopugnans ATCC 19172</name>
    <dbReference type="NCBI Taxonomy" id="585398"/>
    <lineage>
        <taxon>Bacteria</taxon>
        <taxon>Thermotogati</taxon>
        <taxon>Deinococcota</taxon>
        <taxon>Deinococci</taxon>
        <taxon>Deinococcales</taxon>
        <taxon>Deinococcaceae</taxon>
        <taxon>Deinococcus</taxon>
    </lineage>
</organism>
<keyword evidence="5" id="KW-1185">Reference proteome</keyword>
<dbReference type="GO" id="GO:0016787">
    <property type="term" value="F:hydrolase activity"/>
    <property type="evidence" value="ECO:0007669"/>
    <property type="project" value="UniProtKB-KW"/>
</dbReference>
<dbReference type="EMBL" id="VDMO01000009">
    <property type="protein sequence ID" value="TNM71131.1"/>
    <property type="molecule type" value="Genomic_DNA"/>
</dbReference>
<proteinExistence type="predicted"/>
<reference evidence="3 4" key="1">
    <citation type="submission" date="2019-06" db="EMBL/GenBank/DDBJ databases">
        <title>Genome sequence of Deinococcus radiopugnans ATCC 19172.</title>
        <authorList>
            <person name="Maclea K.S."/>
            <person name="Maynard C.R."/>
        </authorList>
    </citation>
    <scope>NUCLEOTIDE SEQUENCE [LARGE SCALE GENOMIC DNA]</scope>
    <source>
        <strain evidence="3 4">ATCC 19172</strain>
    </source>
</reference>
<dbReference type="Proteomes" id="UP000313988">
    <property type="component" value="Unassembled WGS sequence"/>
</dbReference>
<evidence type="ECO:0000259" key="1">
    <source>
        <dbReference type="SMART" id="SM00849"/>
    </source>
</evidence>
<dbReference type="RefSeq" id="WP_139402850.1">
    <property type="nucleotide sequence ID" value="NZ_JACHEW010000007.1"/>
</dbReference>
<evidence type="ECO:0000313" key="4">
    <source>
        <dbReference type="Proteomes" id="UP000313988"/>
    </source>
</evidence>
<protein>
    <submittedName>
        <fullName evidence="2">Glyoxylase-like metal-dependent hydrolase (Beta-lactamase superfamily II)</fullName>
    </submittedName>
    <submittedName>
        <fullName evidence="3">MBL fold metallo-hydrolase</fullName>
    </submittedName>
</protein>
<dbReference type="InterPro" id="IPR036866">
    <property type="entry name" value="RibonucZ/Hydroxyglut_hydro"/>
</dbReference>
<dbReference type="Pfam" id="PF00753">
    <property type="entry name" value="Lactamase_B"/>
    <property type="match status" value="1"/>
</dbReference>
<evidence type="ECO:0000313" key="2">
    <source>
        <dbReference type="EMBL" id="MBB6016537.1"/>
    </source>
</evidence>
<dbReference type="Gene3D" id="3.60.15.10">
    <property type="entry name" value="Ribonuclease Z/Hydroxyacylglutathione hydrolase-like"/>
    <property type="match status" value="1"/>
</dbReference>
<dbReference type="InterPro" id="IPR050855">
    <property type="entry name" value="NDM-1-like"/>
</dbReference>
<dbReference type="SUPFAM" id="SSF56281">
    <property type="entry name" value="Metallo-hydrolase/oxidoreductase"/>
    <property type="match status" value="1"/>
</dbReference>
<dbReference type="PANTHER" id="PTHR42951:SF9">
    <property type="entry name" value="METAL-DEPENDENT HYDROLASE"/>
    <property type="match status" value="1"/>
</dbReference>
<dbReference type="PANTHER" id="PTHR42951">
    <property type="entry name" value="METALLO-BETA-LACTAMASE DOMAIN-CONTAINING"/>
    <property type="match status" value="1"/>
</dbReference>
<reference evidence="2 5" key="2">
    <citation type="submission" date="2020-08" db="EMBL/GenBank/DDBJ databases">
        <title>Genomic Encyclopedia of Type Strains, Phase IV (KMG-IV): sequencing the most valuable type-strain genomes for metagenomic binning, comparative biology and taxonomic classification.</title>
        <authorList>
            <person name="Goeker M."/>
        </authorList>
    </citation>
    <scope>NUCLEOTIDE SEQUENCE [LARGE SCALE GENOMIC DNA]</scope>
    <source>
        <strain evidence="2 5">DSM 12027</strain>
    </source>
</reference>